<evidence type="ECO:0000256" key="4">
    <source>
        <dbReference type="ARBA" id="ARBA00022833"/>
    </source>
</evidence>
<evidence type="ECO:0000259" key="13">
    <source>
        <dbReference type="PROSITE" id="PS50178"/>
    </source>
</evidence>
<dbReference type="GO" id="GO:0000146">
    <property type="term" value="F:microfilament motor activity"/>
    <property type="evidence" value="ECO:0007669"/>
    <property type="project" value="TreeGrafter"/>
</dbReference>
<name>A0A8S9VFQ6_PHYIN</name>
<dbReference type="InterPro" id="IPR001609">
    <property type="entry name" value="Myosin_head_motor_dom-like"/>
</dbReference>
<dbReference type="SMART" id="SM00015">
    <property type="entry name" value="IQ"/>
    <property type="match status" value="3"/>
</dbReference>
<keyword evidence="11" id="KW-0175">Coiled coil</keyword>
<dbReference type="InterPro" id="IPR036961">
    <property type="entry name" value="Kinesin_motor_dom_sf"/>
</dbReference>
<feature type="coiled-coil region" evidence="11">
    <location>
        <begin position="1024"/>
        <end position="1065"/>
    </location>
</feature>
<proteinExistence type="inferred from homology"/>
<dbReference type="GO" id="GO:0016459">
    <property type="term" value="C:myosin complex"/>
    <property type="evidence" value="ECO:0007669"/>
    <property type="project" value="UniProtKB-KW"/>
</dbReference>
<dbReference type="SUPFAM" id="SSF52540">
    <property type="entry name" value="P-loop containing nucleoside triphosphate hydrolases"/>
    <property type="match status" value="1"/>
</dbReference>
<dbReference type="Gene3D" id="1.20.5.190">
    <property type="match status" value="1"/>
</dbReference>
<dbReference type="Pfam" id="PF01363">
    <property type="entry name" value="FYVE"/>
    <property type="match status" value="1"/>
</dbReference>
<dbReference type="InterPro" id="IPR017455">
    <property type="entry name" value="Znf_FYVE-rel"/>
</dbReference>
<dbReference type="InterPro" id="IPR000306">
    <property type="entry name" value="Znf_FYVE"/>
</dbReference>
<evidence type="ECO:0000256" key="10">
    <source>
        <dbReference type="PROSITE-ProRule" id="PRU00782"/>
    </source>
</evidence>
<dbReference type="Gene3D" id="3.40.850.10">
    <property type="entry name" value="Kinesin motor domain"/>
    <property type="match status" value="1"/>
</dbReference>
<sequence>MTTASFLPSDVKSSPECHPRSSSMDVGARVWVADSADESVWLAARVLEVRQAAVTLELEIRREEEPATSRFKHRGSYDDDDASQSNRRDVALTFGPSGEGINVLPRNMPREQDQRDLVALPHLHEASILNALRLRYERHAIYTHIGDILISINPFQDLPQLYGDEILKGYAYDHNSPFGDRVTTTDPREPHLFAVARAAYIDIVQNARSQSILISGESGAGKTEATKIIMMYFAVHCGTGNTLAETTSPPPSPSRTTIEEQVLQSNPILEAFGNARTVRNDNSSRFGKFIELRFRDERRKLAGARIRTYLLEKIRVIKQAAHERNFHIFYELLSADNNCVSKEQKQVLALSGGPQSFRLLNQSLCSKRRDGVKDGVQFRSTKRAMQQLGMSEREIGSVLEIVAAVLHMGNVDFEQVSHKGDDNAFADEARVMHSSTGVYDHFTKAAELLGVSTEALDHALTKRWIHASNETLVVGVDVAHARNTRNALTMESYRLLFEWLVARVNNKLQRQASDPWDADDSDVDDEEDSADFIGLLDIFGFEDMAENSFEQLCINYANEALQHQFNQYIFEEEQRLYRDEGIRWSFVDFPNNRACLELYEHRPIGIFSLTDQECVFPQGTDRALVAKYYLEFEKKKTHPHFRSAPLIQRTTQFVVAHYAGCVTYTIDGFLAKNKDSFCESAAQLLAGSSNPLIQALAAGSTDEDANGDSELDGFGGRTRRRAKSAIAAVSVGTQFKIQLNELLSTVRATTPRYVRCIKPNDSHVGSLFQSTRVVEQLRSGGVLEAVRVARAGFPVRLSHKQFLGRYRRVLLSLYKWGDNDFERKHRNWSELDLCLHQLTQVLLVDEELEQGAEDEEDRQMRCGVSLGKTRVFFRRKPYEKLENVRVAVRQSASLILQRHVRGFVARRSYRHLRQAAIAMQARVRGRRAYRMVCWMRAMQQARVLQSRMRQICARSRFLRARAGVLAVQCRFRCLLATRVVQARREARAVTRISTAWRRSTTQWKYRKLCSATLALQCALRARSARQVLKVLREESRNVAKLKEDNAQLKDEVAELRRQMQVLVALSASKERQQQPFPSFNFAKDPAHKSPHKTVVLSSENENGPVEDDNNQRDCENQLELELSDDLLTMDTGGNPNAADGRDIGCVVDLSYSQQKPKLQTPNSRRTRQFRLPPTLEPANEAAEIDKTPPASPRGSRSRDRRHSLDLWRLQEAEAQKEVSQLREEIREAAADEPSPERQQQQEIALQKLVASQIKRKTMQLQLQLPELELKVDNNAIDAGPASCISQRRSRAVDSPLRIPAPLTSCGRQGPSRWNFAVPHSMTHATSSRMSGYFDSPSYDDRSVDGEEDLFSRGRHPIPRRSASTGMYRKRSSSNSSSCYATPSVTVRPGAVVPRFAKAPTCFDCDCTFNILVRRHHCRQCGNSFCYEHSTRQLALPHLGYMAAQRVCDACFEDHMQAMTSLKLPSHIRNPTDELSSFASSPRGLDSNHSDCGFESPTEAAARVAPLHTQFPFVSK</sequence>
<keyword evidence="6 10" id="KW-0518">Myosin</keyword>
<evidence type="ECO:0000256" key="8">
    <source>
        <dbReference type="ARBA" id="ARBA00023203"/>
    </source>
</evidence>
<comment type="caution">
    <text evidence="15">The sequence shown here is derived from an EMBL/GenBank/DDBJ whole genome shotgun (WGS) entry which is preliminary data.</text>
</comment>
<accession>A0A8S9VFQ6</accession>
<keyword evidence="2 10" id="KW-0547">Nucleotide-binding</keyword>
<dbReference type="EMBL" id="JAACNO010000087">
    <property type="protein sequence ID" value="KAF4150314.1"/>
    <property type="molecule type" value="Genomic_DNA"/>
</dbReference>
<dbReference type="GO" id="GO:0005524">
    <property type="term" value="F:ATP binding"/>
    <property type="evidence" value="ECO:0007669"/>
    <property type="project" value="UniProtKB-UniRule"/>
</dbReference>
<reference evidence="15" key="1">
    <citation type="submission" date="2020-03" db="EMBL/GenBank/DDBJ databases">
        <title>Hybrid Assembly of Korean Phytophthora infestans isolates.</title>
        <authorList>
            <person name="Prokchorchik M."/>
            <person name="Lee Y."/>
            <person name="Seo J."/>
            <person name="Cho J.-H."/>
            <person name="Park Y.-E."/>
            <person name="Jang D.-C."/>
            <person name="Im J.-S."/>
            <person name="Choi J.-G."/>
            <person name="Park H.-J."/>
            <person name="Lee G.-B."/>
            <person name="Lee Y.-G."/>
            <person name="Hong S.-Y."/>
            <person name="Cho K."/>
            <person name="Sohn K.H."/>
        </authorList>
    </citation>
    <scope>NUCLEOTIDE SEQUENCE</scope>
    <source>
        <strain evidence="15">KR_2_A2</strain>
    </source>
</reference>
<evidence type="ECO:0000256" key="1">
    <source>
        <dbReference type="ARBA" id="ARBA00022723"/>
    </source>
</evidence>
<keyword evidence="1" id="KW-0479">Metal-binding</keyword>
<dbReference type="Gene3D" id="1.20.58.530">
    <property type="match status" value="1"/>
</dbReference>
<dbReference type="PANTHER" id="PTHR13140:SF845">
    <property type="entry name" value="MYOSIN-LIKE PROTEIN"/>
    <property type="match status" value="1"/>
</dbReference>
<dbReference type="GO" id="GO:0005737">
    <property type="term" value="C:cytoplasm"/>
    <property type="evidence" value="ECO:0007669"/>
    <property type="project" value="TreeGrafter"/>
</dbReference>
<dbReference type="CDD" id="cd14899">
    <property type="entry name" value="MYSc_Myo38"/>
    <property type="match status" value="1"/>
</dbReference>
<dbReference type="Pfam" id="PF00063">
    <property type="entry name" value="Myosin_head"/>
    <property type="match status" value="1"/>
</dbReference>
<dbReference type="PANTHER" id="PTHR13140">
    <property type="entry name" value="MYOSIN"/>
    <property type="match status" value="1"/>
</dbReference>
<feature type="region of interest" description="Disordered" evidence="12">
    <location>
        <begin position="1"/>
        <end position="25"/>
    </location>
</feature>
<feature type="domain" description="FYVE-type" evidence="13">
    <location>
        <begin position="1395"/>
        <end position="1455"/>
    </location>
</feature>
<dbReference type="PRINTS" id="PR00193">
    <property type="entry name" value="MYOSINHEAVY"/>
</dbReference>
<dbReference type="GO" id="GO:0016020">
    <property type="term" value="C:membrane"/>
    <property type="evidence" value="ECO:0007669"/>
    <property type="project" value="TreeGrafter"/>
</dbReference>
<dbReference type="Gene3D" id="1.20.120.720">
    <property type="entry name" value="Myosin VI head, motor domain, U50 subdomain"/>
    <property type="match status" value="1"/>
</dbReference>
<dbReference type="SMART" id="SM00064">
    <property type="entry name" value="FYVE"/>
    <property type="match status" value="1"/>
</dbReference>
<organism evidence="15 16">
    <name type="scientific">Phytophthora infestans</name>
    <name type="common">Potato late blight agent</name>
    <name type="synonym">Botrytis infestans</name>
    <dbReference type="NCBI Taxonomy" id="4787"/>
    <lineage>
        <taxon>Eukaryota</taxon>
        <taxon>Sar</taxon>
        <taxon>Stramenopiles</taxon>
        <taxon>Oomycota</taxon>
        <taxon>Peronosporomycetes</taxon>
        <taxon>Peronosporales</taxon>
        <taxon>Peronosporaceae</taxon>
        <taxon>Phytophthora</taxon>
    </lineage>
</organism>
<feature type="region of interest" description="Disordered" evidence="12">
    <location>
        <begin position="1152"/>
        <end position="1201"/>
    </location>
</feature>
<protein>
    <submittedName>
        <fullName evidence="15">FYVE zinc finger domain-containing protein</fullName>
    </submittedName>
</protein>
<dbReference type="Gene3D" id="6.20.240.20">
    <property type="match status" value="1"/>
</dbReference>
<dbReference type="Gene3D" id="3.30.40.10">
    <property type="entry name" value="Zinc/RING finger domain, C3HC4 (zinc finger)"/>
    <property type="match status" value="1"/>
</dbReference>
<feature type="binding site" evidence="10">
    <location>
        <begin position="216"/>
        <end position="223"/>
    </location>
    <ligand>
        <name>ATP</name>
        <dbReference type="ChEBI" id="CHEBI:30616"/>
    </ligand>
</feature>
<evidence type="ECO:0000259" key="14">
    <source>
        <dbReference type="PROSITE" id="PS51456"/>
    </source>
</evidence>
<dbReference type="InterPro" id="IPR011011">
    <property type="entry name" value="Znf_FYVE_PHD"/>
</dbReference>
<evidence type="ECO:0000313" key="15">
    <source>
        <dbReference type="EMBL" id="KAF4150314.1"/>
    </source>
</evidence>
<feature type="region of interest" description="Actin-binding" evidence="10">
    <location>
        <begin position="739"/>
        <end position="761"/>
    </location>
</feature>
<evidence type="ECO:0000256" key="2">
    <source>
        <dbReference type="ARBA" id="ARBA00022741"/>
    </source>
</evidence>
<feature type="compositionally biased region" description="Polar residues" evidence="12">
    <location>
        <begin position="1152"/>
        <end position="1163"/>
    </location>
</feature>
<gene>
    <name evidence="15" type="ORF">GN958_ATG00522</name>
</gene>
<evidence type="ECO:0000256" key="5">
    <source>
        <dbReference type="ARBA" id="ARBA00022840"/>
    </source>
</evidence>
<evidence type="ECO:0000313" key="16">
    <source>
        <dbReference type="Proteomes" id="UP000704712"/>
    </source>
</evidence>
<evidence type="ECO:0000256" key="11">
    <source>
        <dbReference type="SAM" id="Coils"/>
    </source>
</evidence>
<keyword evidence="4" id="KW-0862">Zinc</keyword>
<dbReference type="InterPro" id="IPR013083">
    <property type="entry name" value="Znf_RING/FYVE/PHD"/>
</dbReference>
<comment type="similarity">
    <text evidence="10">Belongs to the TRAFAC class myosin-kinesin ATPase superfamily. Myosin family.</text>
</comment>
<evidence type="ECO:0000256" key="6">
    <source>
        <dbReference type="ARBA" id="ARBA00023123"/>
    </source>
</evidence>
<evidence type="ECO:0000256" key="3">
    <source>
        <dbReference type="ARBA" id="ARBA00022771"/>
    </source>
</evidence>
<dbReference type="SUPFAM" id="SSF57903">
    <property type="entry name" value="FYVE/PHD zinc finger"/>
    <property type="match status" value="1"/>
</dbReference>
<keyword evidence="8 10" id="KW-0009">Actin-binding</keyword>
<evidence type="ECO:0000256" key="12">
    <source>
        <dbReference type="SAM" id="MobiDB-lite"/>
    </source>
</evidence>
<feature type="region of interest" description="Disordered" evidence="12">
    <location>
        <begin position="1346"/>
        <end position="1374"/>
    </location>
</feature>
<dbReference type="GO" id="GO:0008270">
    <property type="term" value="F:zinc ion binding"/>
    <property type="evidence" value="ECO:0007669"/>
    <property type="project" value="UniProtKB-KW"/>
</dbReference>
<keyword evidence="5 10" id="KW-0067">ATP-binding</keyword>
<dbReference type="SMART" id="SM00242">
    <property type="entry name" value="MYSc"/>
    <property type="match status" value="1"/>
</dbReference>
<evidence type="ECO:0000256" key="9">
    <source>
        <dbReference type="PROSITE-ProRule" id="PRU00091"/>
    </source>
</evidence>
<feature type="coiled-coil region" evidence="11">
    <location>
        <begin position="1204"/>
        <end position="1231"/>
    </location>
</feature>
<dbReference type="Gene3D" id="1.10.10.820">
    <property type="match status" value="1"/>
</dbReference>
<dbReference type="PROSITE" id="PS51456">
    <property type="entry name" value="MYOSIN_MOTOR"/>
    <property type="match status" value="1"/>
</dbReference>
<dbReference type="PROSITE" id="PS50178">
    <property type="entry name" value="ZF_FYVE"/>
    <property type="match status" value="1"/>
</dbReference>
<feature type="region of interest" description="Disordered" evidence="12">
    <location>
        <begin position="1074"/>
        <end position="1112"/>
    </location>
</feature>
<dbReference type="Proteomes" id="UP000704712">
    <property type="component" value="Unassembled WGS sequence"/>
</dbReference>
<dbReference type="CDD" id="cd15760">
    <property type="entry name" value="FYVE_scVPS27p_like"/>
    <property type="match status" value="1"/>
</dbReference>
<dbReference type="InterPro" id="IPR000048">
    <property type="entry name" value="IQ_motif_EF-hand-BS"/>
</dbReference>
<evidence type="ECO:0000256" key="7">
    <source>
        <dbReference type="ARBA" id="ARBA00023175"/>
    </source>
</evidence>
<keyword evidence="3 9" id="KW-0863">Zinc-finger</keyword>
<keyword evidence="7 10" id="KW-0505">Motor protein</keyword>
<dbReference type="GO" id="GO:0007015">
    <property type="term" value="P:actin filament organization"/>
    <property type="evidence" value="ECO:0007669"/>
    <property type="project" value="TreeGrafter"/>
</dbReference>
<dbReference type="InterPro" id="IPR027417">
    <property type="entry name" value="P-loop_NTPase"/>
</dbReference>
<feature type="domain" description="Myosin motor" evidence="14">
    <location>
        <begin position="112"/>
        <end position="886"/>
    </location>
</feature>
<feature type="region of interest" description="Disordered" evidence="12">
    <location>
        <begin position="65"/>
        <end position="87"/>
    </location>
</feature>
<dbReference type="GO" id="GO:0051015">
    <property type="term" value="F:actin filament binding"/>
    <property type="evidence" value="ECO:0007669"/>
    <property type="project" value="TreeGrafter"/>
</dbReference>
<dbReference type="PROSITE" id="PS50096">
    <property type="entry name" value="IQ"/>
    <property type="match status" value="2"/>
</dbReference>